<feature type="compositionally biased region" description="Basic residues" evidence="3">
    <location>
        <begin position="399"/>
        <end position="409"/>
    </location>
</feature>
<dbReference type="SMART" id="SM00545">
    <property type="entry name" value="JmjN"/>
    <property type="match status" value="1"/>
</dbReference>
<dbReference type="SMART" id="SM00501">
    <property type="entry name" value="BRIGHT"/>
    <property type="match status" value="1"/>
</dbReference>
<evidence type="ECO:0000259" key="5">
    <source>
        <dbReference type="PROSITE" id="PS51183"/>
    </source>
</evidence>
<accession>A0ABY7ESZ8</accession>
<sequence length="989" mass="111125">MVSKTPKPMMTRKSASELKNKRPKRNISPKNMDDSVSGLSWKEERELKKALYASLQEARRSSRDEPGEDEADSPAVSKDGLSYSQSRRKIHAQRKFAAGISPSFSSEPPSKPKLKISPVKLLPVRPKTEDFLTYLCFRGTSVLPAHLDVMNVKKDDGEVNGRAGEGNGRTSFTRESSPASSSSLSHQNEDSMDVPEFTNKQQTPNRKAARASASTPETARGFANMGRKKNRSGSKLSPGSRKRLVDAYGPVGKMSGKSRSPGKHNVADRLALKRKAMATLSAARKKSPSKQNESGKKLKSSVSDGELIKRKAYGLDSPSKVKKRLNIEDRGGEVRKRKSMGDVKQKDDTPEKKMKLAKQSKQVKTLLKRRSSESKSKKLKSERFDLHPRKKLATSVQMKSKKTFKPHRPMTRAATHFKSVLKAAKMAASKKLKLKVKATPKASSSKERSALSKIVERKRKSSHTDKEKKKLSLESNISKASFGSEASGEIRIKTERFPGASDVAGIVQCPTYYPSEEQFRDPIVYIQSIQSEAEQYGMCKIVPPCSWKMESRELEDFRFTTYIQWSPITQQLKYIKRLHEDTIREKFQVPQIGGIELDLVKLYELVHKYGGMKGTVGKEKKWMKIADAMRIPKQADRVSKLYDAYCKYLLAYETLSEEETDQLMDKVQAERRKQEQTSGSPQCYKCVYKGRSQLLSGFNRASRNMQSLYGDSLDQEELESNYWEIVNQSDDHVSVQGASLDTSMAGIYTTLWRARGQFYTTWGLLLVPPAKLVEKGISLSRCVQSPREFVVVFPAVNYCNVSFGYNLSESVHYGTQDWIPEGFQAAKWLGANHDSEMFSMDALLVFLARDPTTPDTTLALLLPFLERVESEQLKEKNPAKHSPKADVLEEIVICDVSNKICYLSMVLNSHENSAFSLDQGLSHIQKKKNLKHCKLMYRFSEDELRQLVREVKSRLRGSNTSSPASASPKRKTRKSASDGKSSPGSSNIS</sequence>
<dbReference type="EMBL" id="CP111019">
    <property type="protein sequence ID" value="WAR11524.1"/>
    <property type="molecule type" value="Genomic_DNA"/>
</dbReference>
<keyword evidence="7" id="KW-1185">Reference proteome</keyword>
<dbReference type="InterPro" id="IPR003349">
    <property type="entry name" value="JmjN"/>
</dbReference>
<dbReference type="Gene3D" id="2.60.120.650">
    <property type="entry name" value="Cupin"/>
    <property type="match status" value="2"/>
</dbReference>
<reference evidence="6" key="1">
    <citation type="submission" date="2022-11" db="EMBL/GenBank/DDBJ databases">
        <title>Centuries of genome instability and evolution in soft-shell clam transmissible cancer (bioRxiv).</title>
        <authorList>
            <person name="Hart S.F.M."/>
            <person name="Yonemitsu M.A."/>
            <person name="Giersch R.M."/>
            <person name="Beal B.F."/>
            <person name="Arriagada G."/>
            <person name="Davis B.W."/>
            <person name="Ostrander E.A."/>
            <person name="Goff S.P."/>
            <person name="Metzger M.J."/>
        </authorList>
    </citation>
    <scope>NUCLEOTIDE SEQUENCE</scope>
    <source>
        <strain evidence="6">MELC-2E11</strain>
        <tissue evidence="6">Siphon/mantle</tissue>
    </source>
</reference>
<dbReference type="Pfam" id="PF02375">
    <property type="entry name" value="JmjN"/>
    <property type="match status" value="1"/>
</dbReference>
<organism evidence="6 7">
    <name type="scientific">Mya arenaria</name>
    <name type="common">Soft-shell clam</name>
    <dbReference type="NCBI Taxonomy" id="6604"/>
    <lineage>
        <taxon>Eukaryota</taxon>
        <taxon>Metazoa</taxon>
        <taxon>Spiralia</taxon>
        <taxon>Lophotrochozoa</taxon>
        <taxon>Mollusca</taxon>
        <taxon>Bivalvia</taxon>
        <taxon>Autobranchia</taxon>
        <taxon>Heteroconchia</taxon>
        <taxon>Euheterodonta</taxon>
        <taxon>Imparidentia</taxon>
        <taxon>Neoheterodontei</taxon>
        <taxon>Myida</taxon>
        <taxon>Myoidea</taxon>
        <taxon>Myidae</taxon>
        <taxon>Mya</taxon>
    </lineage>
</organism>
<evidence type="ECO:0000256" key="1">
    <source>
        <dbReference type="ARBA" id="ARBA00004123"/>
    </source>
</evidence>
<evidence type="ECO:0000256" key="2">
    <source>
        <dbReference type="ARBA" id="ARBA00023242"/>
    </source>
</evidence>
<feature type="region of interest" description="Disordered" evidence="3">
    <location>
        <begin position="56"/>
        <end position="117"/>
    </location>
</feature>
<protein>
    <submittedName>
        <fullName evidence="6">JARD2-like protein</fullName>
    </submittedName>
</protein>
<evidence type="ECO:0000256" key="3">
    <source>
        <dbReference type="SAM" id="MobiDB-lite"/>
    </source>
</evidence>
<dbReference type="InterPro" id="IPR003347">
    <property type="entry name" value="JmjC_dom"/>
</dbReference>
<feature type="region of interest" description="Disordered" evidence="3">
    <location>
        <begin position="152"/>
        <end position="409"/>
    </location>
</feature>
<feature type="region of interest" description="Disordered" evidence="3">
    <location>
        <begin position="1"/>
        <end position="40"/>
    </location>
</feature>
<feature type="compositionally biased region" description="Basic and acidic residues" evidence="3">
    <location>
        <begin position="325"/>
        <end position="354"/>
    </location>
</feature>
<dbReference type="Pfam" id="PF02373">
    <property type="entry name" value="JmjC"/>
    <property type="match status" value="1"/>
</dbReference>
<dbReference type="InterPro" id="IPR036431">
    <property type="entry name" value="ARID_dom_sf"/>
</dbReference>
<proteinExistence type="predicted"/>
<comment type="subcellular location">
    <subcellularLocation>
        <location evidence="1">Nucleus</location>
    </subcellularLocation>
</comment>
<evidence type="ECO:0000313" key="6">
    <source>
        <dbReference type="EMBL" id="WAR11524.1"/>
    </source>
</evidence>
<dbReference type="PANTHER" id="PTHR10694:SF113">
    <property type="entry name" value="PROTEIN JUMONJI"/>
    <property type="match status" value="1"/>
</dbReference>
<feature type="compositionally biased region" description="Basic and acidic residues" evidence="3">
    <location>
        <begin position="370"/>
        <end position="387"/>
    </location>
</feature>
<name>A0ABY7ESZ8_MYAAR</name>
<feature type="compositionally biased region" description="Basic and acidic residues" evidence="3">
    <location>
        <begin position="462"/>
        <end position="472"/>
    </location>
</feature>
<evidence type="ECO:0000259" key="4">
    <source>
        <dbReference type="PROSITE" id="PS51011"/>
    </source>
</evidence>
<dbReference type="InterPro" id="IPR001606">
    <property type="entry name" value="ARID_dom"/>
</dbReference>
<keyword evidence="2" id="KW-0539">Nucleus</keyword>
<feature type="domain" description="JmjN" evidence="5">
    <location>
        <begin position="509"/>
        <end position="550"/>
    </location>
</feature>
<dbReference type="PROSITE" id="PS51011">
    <property type="entry name" value="ARID"/>
    <property type="match status" value="1"/>
</dbReference>
<gene>
    <name evidence="6" type="ORF">MAR_025704</name>
</gene>
<feature type="region of interest" description="Disordered" evidence="3">
    <location>
        <begin position="952"/>
        <end position="989"/>
    </location>
</feature>
<dbReference type="SUPFAM" id="SSF46774">
    <property type="entry name" value="ARID-like"/>
    <property type="match status" value="1"/>
</dbReference>
<dbReference type="SMART" id="SM01014">
    <property type="entry name" value="ARID"/>
    <property type="match status" value="1"/>
</dbReference>
<dbReference type="PROSITE" id="PS51183">
    <property type="entry name" value="JMJN"/>
    <property type="match status" value="1"/>
</dbReference>
<feature type="region of interest" description="Disordered" evidence="3">
    <location>
        <begin position="434"/>
        <end position="472"/>
    </location>
</feature>
<dbReference type="Pfam" id="PF01388">
    <property type="entry name" value="ARID"/>
    <property type="match status" value="1"/>
</dbReference>
<feature type="compositionally biased region" description="Low complexity" evidence="3">
    <location>
        <begin position="978"/>
        <end position="989"/>
    </location>
</feature>
<feature type="compositionally biased region" description="Low complexity" evidence="3">
    <location>
        <begin position="171"/>
        <end position="185"/>
    </location>
</feature>
<dbReference type="PANTHER" id="PTHR10694">
    <property type="entry name" value="LYSINE-SPECIFIC DEMETHYLASE"/>
    <property type="match status" value="1"/>
</dbReference>
<evidence type="ECO:0000313" key="7">
    <source>
        <dbReference type="Proteomes" id="UP001164746"/>
    </source>
</evidence>
<dbReference type="Gene3D" id="1.10.150.60">
    <property type="entry name" value="ARID DNA-binding domain"/>
    <property type="match status" value="1"/>
</dbReference>
<feature type="domain" description="ARID" evidence="4">
    <location>
        <begin position="565"/>
        <end position="657"/>
    </location>
</feature>
<dbReference type="Proteomes" id="UP001164746">
    <property type="component" value="Chromosome 8"/>
</dbReference>
<feature type="compositionally biased region" description="Polar residues" evidence="3">
    <location>
        <begin position="956"/>
        <end position="965"/>
    </location>
</feature>